<accession>A0A9J7M8U6</accession>
<dbReference type="GeneID" id="118429768"/>
<dbReference type="OMA" id="GHWKLQC"/>
<organism evidence="2 3">
    <name type="scientific">Branchiostoma floridae</name>
    <name type="common">Florida lancelet</name>
    <name type="synonym">Amphioxus</name>
    <dbReference type="NCBI Taxonomy" id="7739"/>
    <lineage>
        <taxon>Eukaryota</taxon>
        <taxon>Metazoa</taxon>
        <taxon>Chordata</taxon>
        <taxon>Cephalochordata</taxon>
        <taxon>Leptocardii</taxon>
        <taxon>Amphioxiformes</taxon>
        <taxon>Branchiostomatidae</taxon>
        <taxon>Branchiostoma</taxon>
    </lineage>
</organism>
<dbReference type="InterPro" id="IPR036875">
    <property type="entry name" value="Znf_CCHC_sf"/>
</dbReference>
<name>A0A9J7M8U6_BRAFL</name>
<dbReference type="KEGG" id="bfo:118429768"/>
<dbReference type="GO" id="GO:0008270">
    <property type="term" value="F:zinc ion binding"/>
    <property type="evidence" value="ECO:0007669"/>
    <property type="project" value="InterPro"/>
</dbReference>
<dbReference type="AlphaFoldDB" id="A0A9J7M8U6"/>
<gene>
    <name evidence="3" type="primary">LOC118429768</name>
</gene>
<dbReference type="OrthoDB" id="10685152at2759"/>
<reference evidence="3" key="2">
    <citation type="submission" date="2025-08" db="UniProtKB">
        <authorList>
            <consortium name="RefSeq"/>
        </authorList>
    </citation>
    <scope>IDENTIFICATION</scope>
    <source>
        <strain evidence="3">S238N-H82</strain>
        <tissue evidence="3">Testes</tissue>
    </source>
</reference>
<dbReference type="RefSeq" id="XP_035696293.1">
    <property type="nucleotide sequence ID" value="XM_035840400.1"/>
</dbReference>
<evidence type="ECO:0000313" key="3">
    <source>
        <dbReference type="RefSeq" id="XP_035696293.1"/>
    </source>
</evidence>
<feature type="compositionally biased region" description="Pro residues" evidence="1">
    <location>
        <begin position="210"/>
        <end position="258"/>
    </location>
</feature>
<protein>
    <submittedName>
        <fullName evidence="3">Verprolin-like</fullName>
    </submittedName>
</protein>
<dbReference type="Proteomes" id="UP000001554">
    <property type="component" value="Chromosome 13"/>
</dbReference>
<feature type="compositionally biased region" description="Low complexity" evidence="1">
    <location>
        <begin position="259"/>
        <end position="270"/>
    </location>
</feature>
<feature type="compositionally biased region" description="Basic residues" evidence="1">
    <location>
        <begin position="119"/>
        <end position="128"/>
    </location>
</feature>
<feature type="compositionally biased region" description="Basic and acidic residues" evidence="1">
    <location>
        <begin position="129"/>
        <end position="148"/>
    </location>
</feature>
<dbReference type="Gene3D" id="4.10.60.10">
    <property type="entry name" value="Zinc finger, CCHC-type"/>
    <property type="match status" value="1"/>
</dbReference>
<evidence type="ECO:0000256" key="1">
    <source>
        <dbReference type="SAM" id="MobiDB-lite"/>
    </source>
</evidence>
<keyword evidence="2" id="KW-1185">Reference proteome</keyword>
<evidence type="ECO:0000313" key="2">
    <source>
        <dbReference type="Proteomes" id="UP000001554"/>
    </source>
</evidence>
<dbReference type="SUPFAM" id="SSF57756">
    <property type="entry name" value="Retrovirus zinc finger-like domains"/>
    <property type="match status" value="1"/>
</dbReference>
<feature type="region of interest" description="Disordered" evidence="1">
    <location>
        <begin position="119"/>
        <end position="290"/>
    </location>
</feature>
<sequence length="403" mass="44172">MGGQFFVWGDQAYPDQGMTGSAPVAGVGAPTWKSVPFRLFRYTRAEEERLKCVWVEAFWRVATALQRTLQEQFVLQCRQSVPVVKSVRSRRPSPSTRPCFVCHQLGHWKLQCPLRYRNRSSKQGHRTRYHDNSDSLPRQQDHAQRLADDADNIPGPVIPQGHCSAGPPPSSVTGSHLPPSVPGRHRSPDTAQAAPIQLPGPDPARTQAPVPDPTPAPDPTPVPTPTPVPAPTPVPTPTPVPAPTPVPTPTPVPAPTPAPTDMTATTSSPVLPSPLPQRINRRRRRQPRDMNNFICFPDAYTSSDSNSDTNHVHPNVCQVTKSLDVGLTRQCHRLDRSCPGGRTVQYRSPYPSLGALGLLLPIPWSPRLTTSAKQLESGDPFNDSCSPGRHQPTETFLKKFMSI</sequence>
<proteinExistence type="predicted"/>
<reference evidence="2" key="1">
    <citation type="journal article" date="2020" name="Nat. Ecol. Evol.">
        <title>Deeply conserved synteny resolves early events in vertebrate evolution.</title>
        <authorList>
            <person name="Simakov O."/>
            <person name="Marletaz F."/>
            <person name="Yue J.X."/>
            <person name="O'Connell B."/>
            <person name="Jenkins J."/>
            <person name="Brandt A."/>
            <person name="Calef R."/>
            <person name="Tung C.H."/>
            <person name="Huang T.K."/>
            <person name="Schmutz J."/>
            <person name="Satoh N."/>
            <person name="Yu J.K."/>
            <person name="Putnam N.H."/>
            <person name="Green R.E."/>
            <person name="Rokhsar D.S."/>
        </authorList>
    </citation>
    <scope>NUCLEOTIDE SEQUENCE [LARGE SCALE GENOMIC DNA]</scope>
    <source>
        <strain evidence="2">S238N-H82</strain>
    </source>
</reference>
<dbReference type="GO" id="GO:0003676">
    <property type="term" value="F:nucleic acid binding"/>
    <property type="evidence" value="ECO:0007669"/>
    <property type="project" value="InterPro"/>
</dbReference>